<dbReference type="GO" id="GO:0015031">
    <property type="term" value="P:protein transport"/>
    <property type="evidence" value="ECO:0007669"/>
    <property type="project" value="UniProtKB-KW"/>
</dbReference>
<dbReference type="InterPro" id="IPR007135">
    <property type="entry name" value="Atg3/Atg10"/>
</dbReference>
<dbReference type="GO" id="GO:0019776">
    <property type="term" value="F:Atg8-family ligase activity"/>
    <property type="evidence" value="ECO:0007669"/>
    <property type="project" value="TreeGrafter"/>
</dbReference>
<dbReference type="InParanoid" id="L9L1X9"/>
<evidence type="ECO:0000256" key="9">
    <source>
        <dbReference type="ARBA" id="ARBA00034553"/>
    </source>
</evidence>
<evidence type="ECO:0000313" key="12">
    <source>
        <dbReference type="Proteomes" id="UP000011518"/>
    </source>
</evidence>
<dbReference type="GO" id="GO:0000422">
    <property type="term" value="P:autophagy of mitochondrion"/>
    <property type="evidence" value="ECO:0007669"/>
    <property type="project" value="TreeGrafter"/>
</dbReference>
<dbReference type="GO" id="GO:0061723">
    <property type="term" value="P:glycophagy"/>
    <property type="evidence" value="ECO:0007669"/>
    <property type="project" value="TreeGrafter"/>
</dbReference>
<dbReference type="GO" id="GO:0000045">
    <property type="term" value="P:autophagosome assembly"/>
    <property type="evidence" value="ECO:0007669"/>
    <property type="project" value="TreeGrafter"/>
</dbReference>
<dbReference type="STRING" id="246437.L9L1X9"/>
<evidence type="ECO:0000256" key="1">
    <source>
        <dbReference type="ARBA" id="ARBA00004496"/>
    </source>
</evidence>
<dbReference type="GO" id="GO:0044804">
    <property type="term" value="P:nucleophagy"/>
    <property type="evidence" value="ECO:0007669"/>
    <property type="project" value="TreeGrafter"/>
</dbReference>
<evidence type="ECO:0000256" key="8">
    <source>
        <dbReference type="ARBA" id="ARBA00023006"/>
    </source>
</evidence>
<reference evidence="12" key="1">
    <citation type="submission" date="2012-07" db="EMBL/GenBank/DDBJ databases">
        <title>Genome of the Chinese tree shrew, a rising model animal genetically related to primates.</title>
        <authorList>
            <person name="Zhang G."/>
            <person name="Fan Y."/>
            <person name="Yao Y."/>
            <person name="Huang Z."/>
        </authorList>
    </citation>
    <scope>NUCLEOTIDE SEQUENCE [LARGE SCALE GENOMIC DNA]</scope>
</reference>
<evidence type="ECO:0000313" key="11">
    <source>
        <dbReference type="EMBL" id="ELW68958.1"/>
    </source>
</evidence>
<evidence type="ECO:0000256" key="3">
    <source>
        <dbReference type="ARBA" id="ARBA00017573"/>
    </source>
</evidence>
<evidence type="ECO:0000256" key="4">
    <source>
        <dbReference type="ARBA" id="ARBA00022448"/>
    </source>
</evidence>
<comment type="similarity">
    <text evidence="2">Belongs to the ATG3 family.</text>
</comment>
<dbReference type="Proteomes" id="UP000011518">
    <property type="component" value="Unassembled WGS sequence"/>
</dbReference>
<feature type="region of interest" description="Disordered" evidence="10">
    <location>
        <begin position="27"/>
        <end position="63"/>
    </location>
</feature>
<keyword evidence="7" id="KW-0653">Protein transport</keyword>
<dbReference type="GO" id="GO:0000407">
    <property type="term" value="C:phagophore assembly site"/>
    <property type="evidence" value="ECO:0007669"/>
    <property type="project" value="TreeGrafter"/>
</dbReference>
<gene>
    <name evidence="11" type="ORF">TREES_T100013012</name>
</gene>
<evidence type="ECO:0000256" key="10">
    <source>
        <dbReference type="SAM" id="MobiDB-lite"/>
    </source>
</evidence>
<keyword evidence="8" id="KW-0072">Autophagy</keyword>
<keyword evidence="4" id="KW-0813">Transport</keyword>
<keyword evidence="5" id="KW-0963">Cytoplasm</keyword>
<dbReference type="PANTHER" id="PTHR12866:SF2">
    <property type="entry name" value="UBIQUITIN-LIKE-CONJUGATING ENZYME ATG3"/>
    <property type="match status" value="1"/>
</dbReference>
<organism evidence="11 12">
    <name type="scientific">Tupaia chinensis</name>
    <name type="common">Chinese tree shrew</name>
    <name type="synonym">Tupaia belangeri chinensis</name>
    <dbReference type="NCBI Taxonomy" id="246437"/>
    <lineage>
        <taxon>Eukaryota</taxon>
        <taxon>Metazoa</taxon>
        <taxon>Chordata</taxon>
        <taxon>Craniata</taxon>
        <taxon>Vertebrata</taxon>
        <taxon>Euteleostomi</taxon>
        <taxon>Mammalia</taxon>
        <taxon>Eutheria</taxon>
        <taxon>Euarchontoglires</taxon>
        <taxon>Scandentia</taxon>
        <taxon>Tupaiidae</taxon>
        <taxon>Tupaia</taxon>
    </lineage>
</organism>
<evidence type="ECO:0000256" key="7">
    <source>
        <dbReference type="ARBA" id="ARBA00022927"/>
    </source>
</evidence>
<dbReference type="AlphaFoldDB" id="L9L1X9"/>
<evidence type="ECO:0000256" key="2">
    <source>
        <dbReference type="ARBA" id="ARBA00007683"/>
    </source>
</evidence>
<accession>L9L1X9</accession>
<keyword evidence="12" id="KW-1185">Reference proteome</keyword>
<dbReference type="Pfam" id="PF03987">
    <property type="entry name" value="Autophagy_act_C"/>
    <property type="match status" value="1"/>
</dbReference>
<evidence type="ECO:0000256" key="6">
    <source>
        <dbReference type="ARBA" id="ARBA00022786"/>
    </source>
</evidence>
<dbReference type="EMBL" id="KB320556">
    <property type="protein sequence ID" value="ELW68958.1"/>
    <property type="molecule type" value="Genomic_DNA"/>
</dbReference>
<reference evidence="12" key="2">
    <citation type="journal article" date="2013" name="Nat. Commun.">
        <title>Genome of the Chinese tree shrew.</title>
        <authorList>
            <person name="Fan Y."/>
            <person name="Huang Z.Y."/>
            <person name="Cao C.C."/>
            <person name="Chen C.S."/>
            <person name="Chen Y.X."/>
            <person name="Fan D.D."/>
            <person name="He J."/>
            <person name="Hou H.L."/>
            <person name="Hu L."/>
            <person name="Hu X.T."/>
            <person name="Jiang X.T."/>
            <person name="Lai R."/>
            <person name="Lang Y.S."/>
            <person name="Liang B."/>
            <person name="Liao S.G."/>
            <person name="Mu D."/>
            <person name="Ma Y.Y."/>
            <person name="Niu Y.Y."/>
            <person name="Sun X.Q."/>
            <person name="Xia J.Q."/>
            <person name="Xiao J."/>
            <person name="Xiong Z.Q."/>
            <person name="Xu L."/>
            <person name="Yang L."/>
            <person name="Zhang Y."/>
            <person name="Zhao W."/>
            <person name="Zhao X.D."/>
            <person name="Zheng Y.T."/>
            <person name="Zhou J.M."/>
            <person name="Zhu Y.B."/>
            <person name="Zhang G.J."/>
            <person name="Wang J."/>
            <person name="Yao Y.G."/>
        </authorList>
    </citation>
    <scope>NUCLEOTIDE SEQUENCE [LARGE SCALE GENOMIC DNA]</scope>
</reference>
<comment type="subcellular location">
    <subcellularLocation>
        <location evidence="1">Cytoplasm</location>
    </subcellularLocation>
</comment>
<dbReference type="PANTHER" id="PTHR12866">
    <property type="entry name" value="UBIQUITIN-LIKE-CONJUGATING ENZYME ATG3"/>
    <property type="match status" value="1"/>
</dbReference>
<proteinExistence type="inferred from homology"/>
<feature type="compositionally biased region" description="Acidic residues" evidence="10">
    <location>
        <begin position="37"/>
        <end position="63"/>
    </location>
</feature>
<protein>
    <recommendedName>
        <fullName evidence="3">Ubiquitin-like-conjugating enzyme ATG3</fullName>
    </recommendedName>
    <alternativeName>
        <fullName evidence="9">Autophagy-related protein 3</fullName>
    </alternativeName>
</protein>
<evidence type="ECO:0000256" key="5">
    <source>
        <dbReference type="ARBA" id="ARBA00022490"/>
    </source>
</evidence>
<dbReference type="GO" id="GO:0005829">
    <property type="term" value="C:cytosol"/>
    <property type="evidence" value="ECO:0007669"/>
    <property type="project" value="TreeGrafter"/>
</dbReference>
<sequence>MVDAQPDTGIAAVTEAVEIALGSKDNLKLQGCSAPHEEEEEEEEGEATDMEEVEESGSLESDEAILKTRKIEEVCKTKTDAGGDDAILQTRTMTFPSLRISMTRPHNYGCLAILRSLYEDISQNHGKKTVTVENHPHLSPPPVCPVRPCKHAERNQENHRDCCRRTVASSKFIEIGTSCHSNNRI</sequence>
<keyword evidence="6" id="KW-0833">Ubl conjugation pathway</keyword>
<name>L9L1X9_TUPCH</name>